<organism evidence="10 11">
    <name type="scientific">Danionella cerebrum</name>
    <dbReference type="NCBI Taxonomy" id="2873325"/>
    <lineage>
        <taxon>Eukaryota</taxon>
        <taxon>Metazoa</taxon>
        <taxon>Chordata</taxon>
        <taxon>Craniata</taxon>
        <taxon>Vertebrata</taxon>
        <taxon>Euteleostomi</taxon>
        <taxon>Actinopterygii</taxon>
        <taxon>Neopterygii</taxon>
        <taxon>Teleostei</taxon>
        <taxon>Ostariophysi</taxon>
        <taxon>Cypriniformes</taxon>
        <taxon>Danionidae</taxon>
        <taxon>Danioninae</taxon>
        <taxon>Danionella</taxon>
    </lineage>
</organism>
<evidence type="ECO:0000256" key="5">
    <source>
        <dbReference type="ARBA" id="ARBA00023038"/>
    </source>
</evidence>
<feature type="region of interest" description="Disordered" evidence="7">
    <location>
        <begin position="656"/>
        <end position="703"/>
    </location>
</feature>
<dbReference type="PANTHER" id="PTHR24211:SF18">
    <property type="entry name" value="PRICKLE-LIKE PROTEIN 2"/>
    <property type="match status" value="1"/>
</dbReference>
<dbReference type="CDD" id="cd09418">
    <property type="entry name" value="LIM2_Prickle"/>
    <property type="match status" value="1"/>
</dbReference>
<dbReference type="CDD" id="cd09420">
    <property type="entry name" value="LIM3_Prickle"/>
    <property type="match status" value="1"/>
</dbReference>
<dbReference type="InterPro" id="IPR033726">
    <property type="entry name" value="LIM2_prickle"/>
</dbReference>
<dbReference type="PANTHER" id="PTHR24211">
    <property type="entry name" value="LIM DOMAIN-CONTAINING PROTEIN"/>
    <property type="match status" value="1"/>
</dbReference>
<gene>
    <name evidence="10" type="ORF">DNTS_021869</name>
</gene>
<dbReference type="OrthoDB" id="10069167at2759"/>
<keyword evidence="5 6" id="KW-0440">LIM domain</keyword>
<name>A0A553QGE0_9TELE</name>
<evidence type="ECO:0000256" key="6">
    <source>
        <dbReference type="PROSITE-ProRule" id="PRU00125"/>
    </source>
</evidence>
<dbReference type="Gene3D" id="2.10.110.10">
    <property type="entry name" value="Cysteine Rich Protein"/>
    <property type="match status" value="3"/>
</dbReference>
<feature type="compositionally biased region" description="Low complexity" evidence="7">
    <location>
        <begin position="786"/>
        <end position="796"/>
    </location>
</feature>
<feature type="region of interest" description="Disordered" evidence="7">
    <location>
        <begin position="579"/>
        <end position="610"/>
    </location>
</feature>
<evidence type="ECO:0008006" key="12">
    <source>
        <dbReference type="Google" id="ProtNLM"/>
    </source>
</evidence>
<evidence type="ECO:0000256" key="7">
    <source>
        <dbReference type="SAM" id="MobiDB-lite"/>
    </source>
</evidence>
<dbReference type="PROSITE" id="PS50023">
    <property type="entry name" value="LIM_DOMAIN_2"/>
    <property type="match status" value="2"/>
</dbReference>
<evidence type="ECO:0000313" key="11">
    <source>
        <dbReference type="Proteomes" id="UP000316079"/>
    </source>
</evidence>
<dbReference type="STRING" id="623744.A0A553QGE0"/>
<evidence type="ECO:0000313" key="10">
    <source>
        <dbReference type="EMBL" id="TRY88987.1"/>
    </source>
</evidence>
<evidence type="ECO:0000256" key="1">
    <source>
        <dbReference type="ARBA" id="ARBA00008268"/>
    </source>
</evidence>
<dbReference type="PROSITE" id="PS51303">
    <property type="entry name" value="PET"/>
    <property type="match status" value="1"/>
</dbReference>
<dbReference type="SMART" id="SM00132">
    <property type="entry name" value="LIM"/>
    <property type="match status" value="3"/>
</dbReference>
<keyword evidence="4 6" id="KW-0862">Zinc</keyword>
<feature type="region of interest" description="Disordered" evidence="7">
    <location>
        <begin position="785"/>
        <end position="814"/>
    </location>
</feature>
<dbReference type="InterPro" id="IPR033727">
    <property type="entry name" value="LIM3_prickle"/>
</dbReference>
<dbReference type="FunFam" id="2.10.110.10:FF:000035">
    <property type="entry name" value="prickle-like protein 2 isoform X1"/>
    <property type="match status" value="1"/>
</dbReference>
<evidence type="ECO:0000256" key="4">
    <source>
        <dbReference type="ARBA" id="ARBA00022833"/>
    </source>
</evidence>
<feature type="compositionally biased region" description="Basic residues" evidence="7">
    <location>
        <begin position="830"/>
        <end position="844"/>
    </location>
</feature>
<feature type="compositionally biased region" description="Polar residues" evidence="7">
    <location>
        <begin position="595"/>
        <end position="607"/>
    </location>
</feature>
<dbReference type="SUPFAM" id="SSF57716">
    <property type="entry name" value="Glucocorticoid receptor-like (DNA-binding domain)"/>
    <property type="match status" value="2"/>
</dbReference>
<protein>
    <recommendedName>
        <fullName evidence="12">LIM zinc-binding domain-containing protein</fullName>
    </recommendedName>
</protein>
<feature type="domain" description="PET" evidence="9">
    <location>
        <begin position="13"/>
        <end position="121"/>
    </location>
</feature>
<feature type="compositionally biased region" description="Basic and acidic residues" evidence="7">
    <location>
        <begin position="403"/>
        <end position="414"/>
    </location>
</feature>
<dbReference type="InterPro" id="IPR010442">
    <property type="entry name" value="PET_domain"/>
</dbReference>
<feature type="compositionally biased region" description="Basic and acidic residues" evidence="7">
    <location>
        <begin position="444"/>
        <end position="454"/>
    </location>
</feature>
<dbReference type="FunFam" id="2.10.110.10:FF:000005">
    <property type="entry name" value="Testin isoform 1"/>
    <property type="match status" value="1"/>
</dbReference>
<dbReference type="PROSITE" id="PS00478">
    <property type="entry name" value="LIM_DOMAIN_1"/>
    <property type="match status" value="1"/>
</dbReference>
<feature type="compositionally biased region" description="Basic residues" evidence="7">
    <location>
        <begin position="678"/>
        <end position="698"/>
    </location>
</feature>
<sequence>MCACFCRDEETNAELLRCLWIWSEPCQSSCLSFRETQLQTTTLAALWRSTAGPPRDCSPSSIGEKHRMKQLLQQLPPHDSEVRYCSSLDEEEKRELQIFSNQRKRENLGRGTVRSLPPTVTGALCHQCGNALVGGQLAVFAPRLGMGLCWHPQCFICSVCSELLVDLIYFSMEGKIYCGRHHAETFKPRCSHCDELIFAEECTEAEGRHWHMGHFCCSECQAPLGGQRYIMNQGQPHCCPCFQRLFGQTCQACGEHIGIDQGQMAYDGRHWHATEQCFSCVRCHQSLLGRPFLPRQGSIYCSRLCSQGDEADLSDSSDSAFQSGRSRRSHHSTRVSQDRCRATSEGFRQPPSGPTSLPGESEPLGIKMDLLSISSPATSRTPHRTPNRTPNRTPSRSPSLSQVRDKQYSYEAQRDSSVSQNPHLLRSQSTLHTAYSPSPQPKLWSKEPPAEVPKKPPVIANLRGQSFNENWMHHTKEPEFPAPKLRTQMSFSEASSRNSGFLDKRSISVQGFPREMRPPLLRSRRQFGPGFGELTPLEQTPRGSADSLAMSFTTGNSLDGSTRRQEQFSRFSMPDLSKDSAVNVSDRGTEGMVNSAGNFRSSESLSSIPRPRADFGVPVHVRFPAPLYWNSPRDQSLQDPFKARLAHAGSLSCVQDCSMQSQTPRPRRSQTQESPRTTRQRLHRRSHRAHRFSQRSRRSCSDNALHLASENESYLEDNTHRLQSDLQRPSTSRFVHNLSGRNYGYGQQFFRPCPRTTSDLALQDPGAPRPGLYMGRFREMLEDQDQSCSTCSSSSETSEENGFPPGEGFPRPVALRYYDSPTLMSGHTQLHTRKRRKSKNCIIS</sequence>
<feature type="compositionally biased region" description="Polar residues" evidence="7">
    <location>
        <begin position="415"/>
        <end position="437"/>
    </location>
</feature>
<reference evidence="10 11" key="1">
    <citation type="journal article" date="2019" name="Sci. Data">
        <title>Hybrid genome assembly and annotation of Danionella translucida.</title>
        <authorList>
            <person name="Kadobianskyi M."/>
            <person name="Schulze L."/>
            <person name="Schuelke M."/>
            <person name="Judkewitz B."/>
        </authorList>
    </citation>
    <scope>NUCLEOTIDE SEQUENCE [LARGE SCALE GENOMIC DNA]</scope>
    <source>
        <strain evidence="10 11">Bolton</strain>
    </source>
</reference>
<keyword evidence="11" id="KW-1185">Reference proteome</keyword>
<feature type="domain" description="LIM zinc-binding" evidence="8">
    <location>
        <begin position="123"/>
        <end position="187"/>
    </location>
</feature>
<feature type="region of interest" description="Disordered" evidence="7">
    <location>
        <begin position="825"/>
        <end position="844"/>
    </location>
</feature>
<feature type="compositionally biased region" description="Polar residues" evidence="7">
    <location>
        <begin position="656"/>
        <end position="677"/>
    </location>
</feature>
<dbReference type="Proteomes" id="UP000316079">
    <property type="component" value="Unassembled WGS sequence"/>
</dbReference>
<comment type="caution">
    <text evidence="10">The sequence shown here is derived from an EMBL/GenBank/DDBJ whole genome shotgun (WGS) entry which is preliminary data.</text>
</comment>
<proteinExistence type="inferred from homology"/>
<dbReference type="GO" id="GO:0008270">
    <property type="term" value="F:zinc ion binding"/>
    <property type="evidence" value="ECO:0007669"/>
    <property type="project" value="InterPro"/>
</dbReference>
<evidence type="ECO:0000256" key="3">
    <source>
        <dbReference type="ARBA" id="ARBA00022737"/>
    </source>
</evidence>
<comment type="similarity">
    <text evidence="1">Belongs to the prickle / espinas / testin family.</text>
</comment>
<evidence type="ECO:0000259" key="8">
    <source>
        <dbReference type="PROSITE" id="PS50023"/>
    </source>
</evidence>
<dbReference type="InterPro" id="IPR033725">
    <property type="entry name" value="LIM1_prickle"/>
</dbReference>
<dbReference type="Pfam" id="PF00412">
    <property type="entry name" value="LIM"/>
    <property type="match status" value="3"/>
</dbReference>
<feature type="domain" description="LIM zinc-binding" evidence="8">
    <location>
        <begin position="188"/>
        <end position="248"/>
    </location>
</feature>
<dbReference type="InterPro" id="IPR047120">
    <property type="entry name" value="Pk/Esn/Tes"/>
</dbReference>
<dbReference type="CDD" id="cd09415">
    <property type="entry name" value="LIM1_Prickle"/>
    <property type="match status" value="1"/>
</dbReference>
<keyword evidence="3" id="KW-0677">Repeat</keyword>
<evidence type="ECO:0000259" key="9">
    <source>
        <dbReference type="PROSITE" id="PS51303"/>
    </source>
</evidence>
<evidence type="ECO:0000256" key="2">
    <source>
        <dbReference type="ARBA" id="ARBA00022723"/>
    </source>
</evidence>
<dbReference type="AlphaFoldDB" id="A0A553QGE0"/>
<dbReference type="Pfam" id="PF06297">
    <property type="entry name" value="PET"/>
    <property type="match status" value="1"/>
</dbReference>
<feature type="region of interest" description="Disordered" evidence="7">
    <location>
        <begin position="312"/>
        <end position="455"/>
    </location>
</feature>
<keyword evidence="2 6" id="KW-0479">Metal-binding</keyword>
<feature type="compositionally biased region" description="Polar residues" evidence="7">
    <location>
        <begin position="387"/>
        <end position="402"/>
    </location>
</feature>
<dbReference type="EMBL" id="SRMA01026010">
    <property type="protein sequence ID" value="TRY88987.1"/>
    <property type="molecule type" value="Genomic_DNA"/>
</dbReference>
<accession>A0A553QGE0</accession>
<dbReference type="InterPro" id="IPR001781">
    <property type="entry name" value="Znf_LIM"/>
</dbReference>